<dbReference type="GO" id="GO:0016779">
    <property type="term" value="F:nucleotidyltransferase activity"/>
    <property type="evidence" value="ECO:0007669"/>
    <property type="project" value="UniProtKB-KW"/>
</dbReference>
<dbReference type="InterPro" id="IPR043519">
    <property type="entry name" value="NT_sf"/>
</dbReference>
<reference evidence="9 10" key="1">
    <citation type="submission" date="2023-10" db="EMBL/GenBank/DDBJ databases">
        <title>The complete genome sequence of Methanoculleus palmolei DSM 4273.</title>
        <authorList>
            <person name="Lai S.-J."/>
            <person name="You Y.-T."/>
            <person name="Chen S.-C."/>
        </authorList>
    </citation>
    <scope>NUCLEOTIDE SEQUENCE [LARGE SCALE GENOMIC DNA]</scope>
    <source>
        <strain evidence="9 10">DSM 4273</strain>
    </source>
</reference>
<proteinExistence type="predicted"/>
<dbReference type="GO" id="GO:0046872">
    <property type="term" value="F:metal ion binding"/>
    <property type="evidence" value="ECO:0007669"/>
    <property type="project" value="UniProtKB-KW"/>
</dbReference>
<dbReference type="InterPro" id="IPR052038">
    <property type="entry name" value="Type-VII_TA_antitoxin"/>
</dbReference>
<accession>A0ABD8AAX0</accession>
<gene>
    <name evidence="9" type="ORF">R6Y95_00230</name>
</gene>
<keyword evidence="3" id="KW-0548">Nucleotidyltransferase</keyword>
<dbReference type="EMBL" id="CP137641">
    <property type="protein sequence ID" value="WOX56680.1"/>
    <property type="molecule type" value="Genomic_DNA"/>
</dbReference>
<evidence type="ECO:0000256" key="3">
    <source>
        <dbReference type="ARBA" id="ARBA00022695"/>
    </source>
</evidence>
<evidence type="ECO:0000256" key="2">
    <source>
        <dbReference type="ARBA" id="ARBA00022679"/>
    </source>
</evidence>
<comment type="cofactor">
    <cofactor evidence="1">
        <name>Mg(2+)</name>
        <dbReference type="ChEBI" id="CHEBI:18420"/>
    </cofactor>
</comment>
<evidence type="ECO:0000313" key="9">
    <source>
        <dbReference type="EMBL" id="WOX56680.1"/>
    </source>
</evidence>
<protein>
    <submittedName>
        <fullName evidence="9">Nucleotidyltransferase family protein</fullName>
    </submittedName>
</protein>
<dbReference type="Pfam" id="PF18765">
    <property type="entry name" value="Polbeta"/>
    <property type="match status" value="1"/>
</dbReference>
<organism evidence="9 10">
    <name type="scientific">Methanoculleus palmolei</name>
    <dbReference type="NCBI Taxonomy" id="72612"/>
    <lineage>
        <taxon>Archaea</taxon>
        <taxon>Methanobacteriati</taxon>
        <taxon>Methanobacteriota</taxon>
        <taxon>Stenosarchaea group</taxon>
        <taxon>Methanomicrobia</taxon>
        <taxon>Methanomicrobiales</taxon>
        <taxon>Methanomicrobiaceae</taxon>
        <taxon>Methanoculleus</taxon>
    </lineage>
</organism>
<evidence type="ECO:0000259" key="8">
    <source>
        <dbReference type="Pfam" id="PF18765"/>
    </source>
</evidence>
<evidence type="ECO:0000256" key="5">
    <source>
        <dbReference type="ARBA" id="ARBA00022741"/>
    </source>
</evidence>
<evidence type="ECO:0000313" key="10">
    <source>
        <dbReference type="Proteomes" id="UP001626603"/>
    </source>
</evidence>
<evidence type="ECO:0000256" key="6">
    <source>
        <dbReference type="ARBA" id="ARBA00022840"/>
    </source>
</evidence>
<keyword evidence="5" id="KW-0547">Nucleotide-binding</keyword>
<dbReference type="Proteomes" id="UP001626603">
    <property type="component" value="Chromosome"/>
</dbReference>
<dbReference type="GO" id="GO:0005524">
    <property type="term" value="F:ATP binding"/>
    <property type="evidence" value="ECO:0007669"/>
    <property type="project" value="UniProtKB-KW"/>
</dbReference>
<name>A0ABD8AAX0_9EURY</name>
<dbReference type="Gene3D" id="3.30.460.10">
    <property type="entry name" value="Beta Polymerase, domain 2"/>
    <property type="match status" value="1"/>
</dbReference>
<keyword evidence="6" id="KW-0067">ATP-binding</keyword>
<sequence length="131" mass="14606">MWRSSTKWDPLNSFDNVETISSDGNSAAKRIIRVRFGWLYPGPYSAINSTFGSYARESADATSDIDILVRFSRVKSLFSIVRIEDELARALSMKVNLVTENAVSLYLADAIYRDAVVIYDAGGLRISPPHP</sequence>
<feature type="domain" description="Polymerase beta nucleotidyltransferase" evidence="8">
    <location>
        <begin position="51"/>
        <end position="120"/>
    </location>
</feature>
<dbReference type="AlphaFoldDB" id="A0ABD8AAX0"/>
<keyword evidence="10" id="KW-1185">Reference proteome</keyword>
<keyword evidence="2" id="KW-0808">Transferase</keyword>
<evidence type="ECO:0000256" key="1">
    <source>
        <dbReference type="ARBA" id="ARBA00001946"/>
    </source>
</evidence>
<dbReference type="PANTHER" id="PTHR33571">
    <property type="entry name" value="SSL8005 PROTEIN"/>
    <property type="match status" value="1"/>
</dbReference>
<keyword evidence="7" id="KW-0460">Magnesium</keyword>
<dbReference type="SUPFAM" id="SSF81301">
    <property type="entry name" value="Nucleotidyltransferase"/>
    <property type="match status" value="1"/>
</dbReference>
<dbReference type="InterPro" id="IPR041633">
    <property type="entry name" value="Polbeta"/>
</dbReference>
<dbReference type="CDD" id="cd05403">
    <property type="entry name" value="NT_KNTase_like"/>
    <property type="match status" value="1"/>
</dbReference>
<dbReference type="PANTHER" id="PTHR33571:SF14">
    <property type="entry name" value="PROTEIN ADENYLYLTRANSFERASE MJ0435-RELATED"/>
    <property type="match status" value="1"/>
</dbReference>
<evidence type="ECO:0000256" key="4">
    <source>
        <dbReference type="ARBA" id="ARBA00022723"/>
    </source>
</evidence>
<evidence type="ECO:0000256" key="7">
    <source>
        <dbReference type="ARBA" id="ARBA00022842"/>
    </source>
</evidence>
<keyword evidence="4" id="KW-0479">Metal-binding</keyword>